<dbReference type="STRING" id="504472.Slin_4592"/>
<dbReference type="KEGG" id="sli:Slin_4592"/>
<organism evidence="1 2">
    <name type="scientific">Spirosoma linguale (strain ATCC 33905 / DSM 74 / LMG 10896 / Claus 1)</name>
    <dbReference type="NCBI Taxonomy" id="504472"/>
    <lineage>
        <taxon>Bacteria</taxon>
        <taxon>Pseudomonadati</taxon>
        <taxon>Bacteroidota</taxon>
        <taxon>Cytophagia</taxon>
        <taxon>Cytophagales</taxon>
        <taxon>Cytophagaceae</taxon>
        <taxon>Spirosoma</taxon>
    </lineage>
</organism>
<dbReference type="HOGENOM" id="CLU_1795273_0_0_10"/>
<protein>
    <submittedName>
        <fullName evidence="1">Uncharacterized protein</fullName>
    </submittedName>
</protein>
<evidence type="ECO:0000313" key="2">
    <source>
        <dbReference type="Proteomes" id="UP000002028"/>
    </source>
</evidence>
<dbReference type="EMBL" id="CP001769">
    <property type="protein sequence ID" value="ADB40571.1"/>
    <property type="molecule type" value="Genomic_DNA"/>
</dbReference>
<accession>D2QNN5</accession>
<dbReference type="eggNOG" id="COG4636">
    <property type="taxonomic scope" value="Bacteria"/>
</dbReference>
<dbReference type="AlphaFoldDB" id="D2QNN5"/>
<dbReference type="Proteomes" id="UP000002028">
    <property type="component" value="Chromosome"/>
</dbReference>
<keyword evidence="2" id="KW-1185">Reference proteome</keyword>
<gene>
    <name evidence="1" type="ordered locus">Slin_4592</name>
</gene>
<evidence type="ECO:0000313" key="1">
    <source>
        <dbReference type="EMBL" id="ADB40571.1"/>
    </source>
</evidence>
<dbReference type="Gene3D" id="3.90.1570.20">
    <property type="match status" value="1"/>
</dbReference>
<reference evidence="1 2" key="1">
    <citation type="journal article" date="2010" name="Stand. Genomic Sci.">
        <title>Complete genome sequence of Spirosoma linguale type strain (1).</title>
        <authorList>
            <person name="Lail K."/>
            <person name="Sikorski J."/>
            <person name="Saunders E."/>
            <person name="Lapidus A."/>
            <person name="Glavina Del Rio T."/>
            <person name="Copeland A."/>
            <person name="Tice H."/>
            <person name="Cheng J.-F."/>
            <person name="Lucas S."/>
            <person name="Nolan M."/>
            <person name="Bruce D."/>
            <person name="Goodwin L."/>
            <person name="Pitluck S."/>
            <person name="Ivanova N."/>
            <person name="Mavromatis K."/>
            <person name="Ovchinnikova G."/>
            <person name="Pati A."/>
            <person name="Chen A."/>
            <person name="Palaniappan K."/>
            <person name="Land M."/>
            <person name="Hauser L."/>
            <person name="Chang Y.-J."/>
            <person name="Jeffries C.D."/>
            <person name="Chain P."/>
            <person name="Brettin T."/>
            <person name="Detter J.C."/>
            <person name="Schuetze A."/>
            <person name="Rohde M."/>
            <person name="Tindall B.J."/>
            <person name="Goeker M."/>
            <person name="Bristow J."/>
            <person name="Eisen J.A."/>
            <person name="Markowitz V."/>
            <person name="Hugenholtz P."/>
            <person name="Kyrpides N.C."/>
            <person name="Klenk H.-P."/>
            <person name="Chen F."/>
        </authorList>
    </citation>
    <scope>NUCLEOTIDE SEQUENCE [LARGE SCALE GENOMIC DNA]</scope>
    <source>
        <strain evidence="2">ATCC 33905 / DSM 74 / LMG 10896 / Claus 1</strain>
    </source>
</reference>
<name>D2QNN5_SPILD</name>
<proteinExistence type="predicted"/>
<sequence length="159" mass="17634">MFSLSLSKTLSVMYFPSGSDPFAVGEDLGVWAPADHQRIIAKLTTGLGVLFYHTKAIHLEPLPETMLDDAKASLVPDLSLVDNESSETPIIIEVCKTAGLKGDLRKVIQLIDDGIYGIREGFVYNYKTQQWLRYRFGDGGLTTESSFSEILNLDLNTFL</sequence>